<dbReference type="EMBL" id="JABSTU010000001">
    <property type="protein sequence ID" value="KAH8042737.1"/>
    <property type="molecule type" value="Genomic_DNA"/>
</dbReference>
<evidence type="ECO:0000313" key="2">
    <source>
        <dbReference type="Proteomes" id="UP000821866"/>
    </source>
</evidence>
<proteinExistence type="predicted"/>
<sequence>MFESRPWQRCPEATLDTRQELPAGSSHETRAQVWGCRTCKRARTSACWLAAACGRWRRKAVLLLATFRVVEWAPPGEKNKQLVVAVFFLGQKSASVRVPVRLSPTRPRDKAPTRTAAALARFDGAYPVVSASATFTPRRSPYHKEEGSDLSTGHIFSSTAKEGYPWRMTTVAMSMPVFRYFICIRKRTFEKLATEPRVQ</sequence>
<reference evidence="1" key="2">
    <citation type="submission" date="2021-09" db="EMBL/GenBank/DDBJ databases">
        <authorList>
            <person name="Jia N."/>
            <person name="Wang J."/>
            <person name="Shi W."/>
            <person name="Du L."/>
            <person name="Sun Y."/>
            <person name="Zhan W."/>
            <person name="Jiang J."/>
            <person name="Wang Q."/>
            <person name="Zhang B."/>
            <person name="Ji P."/>
            <person name="Sakyi L.B."/>
            <person name="Cui X."/>
            <person name="Yuan T."/>
            <person name="Jiang B."/>
            <person name="Yang W."/>
            <person name="Lam T.T.-Y."/>
            <person name="Chang Q."/>
            <person name="Ding S."/>
            <person name="Wang X."/>
            <person name="Zhu J."/>
            <person name="Ruan X."/>
            <person name="Zhao L."/>
            <person name="Wei J."/>
            <person name="Que T."/>
            <person name="Du C."/>
            <person name="Cheng J."/>
            <person name="Dai P."/>
            <person name="Han X."/>
            <person name="Huang E."/>
            <person name="Gao Y."/>
            <person name="Liu J."/>
            <person name="Shao H."/>
            <person name="Ye R."/>
            <person name="Li L."/>
            <person name="Wei W."/>
            <person name="Wang X."/>
            <person name="Wang C."/>
            <person name="Huo Q."/>
            <person name="Li W."/>
            <person name="Guo W."/>
            <person name="Chen H."/>
            <person name="Chen S."/>
            <person name="Zhou L."/>
            <person name="Zhou L."/>
            <person name="Ni X."/>
            <person name="Tian J."/>
            <person name="Zhou Y."/>
            <person name="Sheng Y."/>
            <person name="Liu T."/>
            <person name="Pan Y."/>
            <person name="Xia L."/>
            <person name="Li J."/>
            <person name="Zhao F."/>
            <person name="Cao W."/>
        </authorList>
    </citation>
    <scope>NUCLEOTIDE SEQUENCE</scope>
    <source>
        <strain evidence="1">Rmic-2018</strain>
        <tissue evidence="1">Larvae</tissue>
    </source>
</reference>
<dbReference type="Proteomes" id="UP000821866">
    <property type="component" value="Chromosome 1"/>
</dbReference>
<dbReference type="AlphaFoldDB" id="A0A9J6F8P3"/>
<evidence type="ECO:0000313" key="1">
    <source>
        <dbReference type="EMBL" id="KAH8042737.1"/>
    </source>
</evidence>
<keyword evidence="2" id="KW-1185">Reference proteome</keyword>
<organism evidence="1 2">
    <name type="scientific">Rhipicephalus microplus</name>
    <name type="common">Cattle tick</name>
    <name type="synonym">Boophilus microplus</name>
    <dbReference type="NCBI Taxonomy" id="6941"/>
    <lineage>
        <taxon>Eukaryota</taxon>
        <taxon>Metazoa</taxon>
        <taxon>Ecdysozoa</taxon>
        <taxon>Arthropoda</taxon>
        <taxon>Chelicerata</taxon>
        <taxon>Arachnida</taxon>
        <taxon>Acari</taxon>
        <taxon>Parasitiformes</taxon>
        <taxon>Ixodida</taxon>
        <taxon>Ixodoidea</taxon>
        <taxon>Ixodidae</taxon>
        <taxon>Rhipicephalinae</taxon>
        <taxon>Rhipicephalus</taxon>
        <taxon>Boophilus</taxon>
    </lineage>
</organism>
<protein>
    <submittedName>
        <fullName evidence="1">Uncharacterized protein</fullName>
    </submittedName>
</protein>
<name>A0A9J6F8P3_RHIMP</name>
<reference evidence="1" key="1">
    <citation type="journal article" date="2020" name="Cell">
        <title>Large-Scale Comparative Analyses of Tick Genomes Elucidate Their Genetic Diversity and Vector Capacities.</title>
        <authorList>
            <consortium name="Tick Genome and Microbiome Consortium (TIGMIC)"/>
            <person name="Jia N."/>
            <person name="Wang J."/>
            <person name="Shi W."/>
            <person name="Du L."/>
            <person name="Sun Y."/>
            <person name="Zhan W."/>
            <person name="Jiang J.F."/>
            <person name="Wang Q."/>
            <person name="Zhang B."/>
            <person name="Ji P."/>
            <person name="Bell-Sakyi L."/>
            <person name="Cui X.M."/>
            <person name="Yuan T.T."/>
            <person name="Jiang B.G."/>
            <person name="Yang W.F."/>
            <person name="Lam T.T."/>
            <person name="Chang Q.C."/>
            <person name="Ding S.J."/>
            <person name="Wang X.J."/>
            <person name="Zhu J.G."/>
            <person name="Ruan X.D."/>
            <person name="Zhao L."/>
            <person name="Wei J.T."/>
            <person name="Ye R.Z."/>
            <person name="Que T.C."/>
            <person name="Du C.H."/>
            <person name="Zhou Y.H."/>
            <person name="Cheng J.X."/>
            <person name="Dai P.F."/>
            <person name="Guo W.B."/>
            <person name="Han X.H."/>
            <person name="Huang E.J."/>
            <person name="Li L.F."/>
            <person name="Wei W."/>
            <person name="Gao Y.C."/>
            <person name="Liu J.Z."/>
            <person name="Shao H.Z."/>
            <person name="Wang X."/>
            <person name="Wang C.C."/>
            <person name="Yang T.C."/>
            <person name="Huo Q.B."/>
            <person name="Li W."/>
            <person name="Chen H.Y."/>
            <person name="Chen S.E."/>
            <person name="Zhou L.G."/>
            <person name="Ni X.B."/>
            <person name="Tian J.H."/>
            <person name="Sheng Y."/>
            <person name="Liu T."/>
            <person name="Pan Y.S."/>
            <person name="Xia L.Y."/>
            <person name="Li J."/>
            <person name="Zhao F."/>
            <person name="Cao W.C."/>
        </authorList>
    </citation>
    <scope>NUCLEOTIDE SEQUENCE</scope>
    <source>
        <strain evidence="1">Rmic-2018</strain>
    </source>
</reference>
<comment type="caution">
    <text evidence="1">The sequence shown here is derived from an EMBL/GenBank/DDBJ whole genome shotgun (WGS) entry which is preliminary data.</text>
</comment>
<accession>A0A9J6F8P3</accession>
<gene>
    <name evidence="1" type="ORF">HPB51_025641</name>
</gene>